<dbReference type="InterPro" id="IPR013517">
    <property type="entry name" value="FG-GAP"/>
</dbReference>
<sequence length="1001" mass="105571">MVGIEAFNSNLDRSAKRTMLQVRYPIRARTRDQLSRAVALAWAVVVPGAAFSAQSQTIGLATPPGQFAVSQDGGASYFLPLKVGPGLAGIAPELGLSYQSQSSSGDGLMGMAWNLTGLSSIERCANTMVHDGLQKPVQFLDSDKYCLDGQRLLLVSGTYGQDGAHYRTEIDSFSKIVGVGRAGNGAASFKVWPKNGTVREYGSSTDSRIEANFRPGTAPSPSASTVRVWALNKISDAKGNYLTVSYNKDTVNGVYSPARIDYAANNVANTQPQSSVVFSYIARVNSIPKYNAGTMSKRITTLSEISTYYQGTTLLSKTKLAYQNAGPTLTPRLNSVQHCDAADNCLLPLNMQYATQLNGFASTGTNWPLPLGHAQGESSFTETNGTATTVSLEDMNGDGLPDLYTTKNTYENGVMVGPRVYLNSGRGFSSPKNWPLGQGAFAQGEASVGIYAGLTTNYTTVDLVDLNGDGLPDLYVSKQTYENGVPVGPRAYLNWGGGFSAATNWPLAGIAQSESSSSSNGSQTAVGLHDFNGDGLPDLYITKNGVDANGTPVGPRVHFNSGAGFSGAATAWPLRPGVYAQHESHNGATMVSLVDLNGDGLADLYLTKSGVDENGTTLRPSVYFNTGNGFSTVSTSWPLQAGAFAQGESYSGNTTTSLVDLNGDGLPDLYVTRSGANENGTAYTPVVYFNTGNGFSGIATPWTLPGVVAQGQTLTQTSDEVSNSTTTVSLRDFDGDGMPDLYVSTAGVNESGIPVSPKVFFNQSRPLHLLTQVGSSIGANTTISYGTLANSALYTKDSGASAAAFPKIDMLSAAPVVATVAYDNGIGSANTIAYTYGGLKKDVGPRRGTLGFRWIKSRNVATGVEQYSEYRQDFPYIGMLARSEMRLAAAGNSGVLKRTTNTAACHIASTGAACTPATGVIYHPYLASVVEENWDLNGVSMPGFTHTTQYTSFPHYGDPSQTSTVSSDGIGKTTTLTYWPADLNNWIVGRLKSSAVTSSNP</sequence>
<evidence type="ECO:0000259" key="5">
    <source>
        <dbReference type="Pfam" id="PF12256"/>
    </source>
</evidence>
<protein>
    <recommendedName>
        <fullName evidence="5">Insecticide toxin TcdB middle/N-terminal domain-containing protein</fullName>
    </recommendedName>
</protein>
<evidence type="ECO:0000256" key="4">
    <source>
        <dbReference type="ARBA" id="ARBA00023026"/>
    </source>
</evidence>
<evidence type="ECO:0000256" key="3">
    <source>
        <dbReference type="ARBA" id="ARBA00022729"/>
    </source>
</evidence>
<evidence type="ECO:0000256" key="2">
    <source>
        <dbReference type="ARBA" id="ARBA00022525"/>
    </source>
</evidence>
<dbReference type="InterPro" id="IPR022045">
    <property type="entry name" value="TcdB_toxin_mid/N"/>
</dbReference>
<dbReference type="RefSeq" id="WP_167220733.1">
    <property type="nucleotide sequence ID" value="NZ_VUYU01000001.1"/>
</dbReference>
<feature type="domain" description="Insecticide toxin TcdB middle/N-terminal" evidence="5">
    <location>
        <begin position="722"/>
        <end position="866"/>
    </location>
</feature>
<dbReference type="Proteomes" id="UP000785613">
    <property type="component" value="Unassembled WGS sequence"/>
</dbReference>
<organism evidence="6 7">
    <name type="scientific">Massilia rubra</name>
    <dbReference type="NCBI Taxonomy" id="2607910"/>
    <lineage>
        <taxon>Bacteria</taxon>
        <taxon>Pseudomonadati</taxon>
        <taxon>Pseudomonadota</taxon>
        <taxon>Betaproteobacteria</taxon>
        <taxon>Burkholderiales</taxon>
        <taxon>Oxalobacteraceae</taxon>
        <taxon>Telluria group</taxon>
        <taxon>Massilia</taxon>
    </lineage>
</organism>
<proteinExistence type="predicted"/>
<evidence type="ECO:0000313" key="7">
    <source>
        <dbReference type="Proteomes" id="UP000785613"/>
    </source>
</evidence>
<accession>A0ABX0LIP2</accession>
<keyword evidence="4" id="KW-0843">Virulence</keyword>
<dbReference type="InterPro" id="IPR027039">
    <property type="entry name" value="Crtac1"/>
</dbReference>
<comment type="caution">
    <text evidence="6">The sequence shown here is derived from an EMBL/GenBank/DDBJ whole genome shotgun (WGS) entry which is preliminary data.</text>
</comment>
<dbReference type="Gene3D" id="2.130.10.130">
    <property type="entry name" value="Integrin alpha, N-terminal"/>
    <property type="match status" value="2"/>
</dbReference>
<dbReference type="EMBL" id="VUYU01000001">
    <property type="protein sequence ID" value="NHZ32147.1"/>
    <property type="molecule type" value="Genomic_DNA"/>
</dbReference>
<reference evidence="6 7" key="1">
    <citation type="submission" date="2019-09" db="EMBL/GenBank/DDBJ databases">
        <title>Taxonomy of Antarctic Massilia spp.: description of Massilia rubra sp. nov., Massilia aquatica sp. nov., Massilia mucilaginosa sp. nov., Massilia frigida sp. nov. isolated from streams, lakes and regoliths.</title>
        <authorList>
            <person name="Holochova P."/>
            <person name="Sedlacek I."/>
            <person name="Kralova S."/>
            <person name="Maslanova I."/>
            <person name="Busse H.-J."/>
            <person name="Stankova E."/>
            <person name="Vrbovska V."/>
            <person name="Kovarovic V."/>
            <person name="Bartak M."/>
            <person name="Svec P."/>
            <person name="Pantucek R."/>
        </authorList>
    </citation>
    <scope>NUCLEOTIDE SEQUENCE [LARGE SCALE GENOMIC DNA]</scope>
    <source>
        <strain evidence="6 7">CCM 8692</strain>
    </source>
</reference>
<evidence type="ECO:0000313" key="6">
    <source>
        <dbReference type="EMBL" id="NHZ32147.1"/>
    </source>
</evidence>
<dbReference type="InterPro" id="IPR003284">
    <property type="entry name" value="Sal_SpvB"/>
</dbReference>
<comment type="subcellular location">
    <subcellularLocation>
        <location evidence="1">Secreted</location>
    </subcellularLocation>
</comment>
<dbReference type="SUPFAM" id="SSF69318">
    <property type="entry name" value="Integrin alpha N-terminal domain"/>
    <property type="match status" value="1"/>
</dbReference>
<keyword evidence="2" id="KW-0964">Secreted</keyword>
<gene>
    <name evidence="6" type="ORF">F0185_00855</name>
</gene>
<dbReference type="Pfam" id="PF03534">
    <property type="entry name" value="SpvB"/>
    <property type="match status" value="1"/>
</dbReference>
<name>A0ABX0LIP2_9BURK</name>
<dbReference type="PANTHER" id="PTHR16026:SF0">
    <property type="entry name" value="CARTILAGE ACIDIC PROTEIN 1"/>
    <property type="match status" value="1"/>
</dbReference>
<keyword evidence="3" id="KW-0732">Signal</keyword>
<dbReference type="InterPro" id="IPR028994">
    <property type="entry name" value="Integrin_alpha_N"/>
</dbReference>
<keyword evidence="7" id="KW-1185">Reference proteome</keyword>
<dbReference type="Pfam" id="PF12256">
    <property type="entry name" value="TcdB_toxin_midN"/>
    <property type="match status" value="1"/>
</dbReference>
<dbReference type="PANTHER" id="PTHR16026">
    <property type="entry name" value="CARTILAGE ACIDIC PROTEIN 1"/>
    <property type="match status" value="1"/>
</dbReference>
<evidence type="ECO:0000256" key="1">
    <source>
        <dbReference type="ARBA" id="ARBA00004613"/>
    </source>
</evidence>
<dbReference type="Pfam" id="PF13517">
    <property type="entry name" value="FG-GAP_3"/>
    <property type="match status" value="2"/>
</dbReference>